<evidence type="ECO:0000313" key="7">
    <source>
        <dbReference type="Proteomes" id="UP000653002"/>
    </source>
</evidence>
<evidence type="ECO:0000256" key="2">
    <source>
        <dbReference type="ARBA" id="ARBA00022692"/>
    </source>
</evidence>
<dbReference type="InterPro" id="IPR051085">
    <property type="entry name" value="MB_O-acyltransferase"/>
</dbReference>
<evidence type="ECO:0000256" key="4">
    <source>
        <dbReference type="ARBA" id="ARBA00023136"/>
    </source>
</evidence>
<dbReference type="PANTHER" id="PTHR13285">
    <property type="entry name" value="ACYLTRANSFERASE"/>
    <property type="match status" value="1"/>
</dbReference>
<dbReference type="GO" id="GO:0016020">
    <property type="term" value="C:membrane"/>
    <property type="evidence" value="ECO:0007669"/>
    <property type="project" value="UniProtKB-SubCell"/>
</dbReference>
<keyword evidence="3 5" id="KW-1133">Transmembrane helix</keyword>
<dbReference type="Pfam" id="PF03062">
    <property type="entry name" value="MBOAT"/>
    <property type="match status" value="1"/>
</dbReference>
<accession>A0A8I0H5D2</accession>
<dbReference type="InterPro" id="IPR004299">
    <property type="entry name" value="MBOAT_fam"/>
</dbReference>
<dbReference type="AlphaFoldDB" id="A0A8I0H5D2"/>
<comment type="subcellular location">
    <subcellularLocation>
        <location evidence="1">Membrane</location>
        <topology evidence="1">Multi-pass membrane protein</topology>
    </subcellularLocation>
</comment>
<organism evidence="6 7">
    <name type="scientific">Xanthomonas citri pv. citri</name>
    <dbReference type="NCBI Taxonomy" id="611301"/>
    <lineage>
        <taxon>Bacteria</taxon>
        <taxon>Pseudomonadati</taxon>
        <taxon>Pseudomonadota</taxon>
        <taxon>Gammaproteobacteria</taxon>
        <taxon>Lysobacterales</taxon>
        <taxon>Lysobacteraceae</taxon>
        <taxon>Xanthomonas</taxon>
    </lineage>
</organism>
<feature type="transmembrane region" description="Helical" evidence="5">
    <location>
        <begin position="32"/>
        <end position="59"/>
    </location>
</feature>
<dbReference type="GO" id="GO:0016746">
    <property type="term" value="F:acyltransferase activity"/>
    <property type="evidence" value="ECO:0007669"/>
    <property type="project" value="TreeGrafter"/>
</dbReference>
<evidence type="ECO:0000256" key="3">
    <source>
        <dbReference type="ARBA" id="ARBA00022989"/>
    </source>
</evidence>
<evidence type="ECO:0000313" key="6">
    <source>
        <dbReference type="EMBL" id="MBD4335730.1"/>
    </source>
</evidence>
<keyword evidence="4 5" id="KW-0472">Membrane</keyword>
<keyword evidence="2 5" id="KW-0812">Transmembrane</keyword>
<feature type="non-terminal residue" evidence="6">
    <location>
        <position position="1"/>
    </location>
</feature>
<feature type="non-terminal residue" evidence="6">
    <location>
        <position position="77"/>
    </location>
</feature>
<protein>
    <submittedName>
        <fullName evidence="6">MBOAT family protein</fullName>
    </submittedName>
</protein>
<dbReference type="PANTHER" id="PTHR13285:SF18">
    <property type="entry name" value="PROTEIN-CYSTEINE N-PALMITOYLTRANSFERASE RASP"/>
    <property type="match status" value="1"/>
</dbReference>
<sequence length="77" mass="9086">RWHITLGGWFRDYVYIPLGGSRQGRGRTIRNLLAVWLLTGLWHGASWNFILWGLLLFLLQLLERLGLGRILERRPVF</sequence>
<name>A0A8I0H5D2_XANCI</name>
<reference evidence="6" key="1">
    <citation type="submission" date="2020-01" db="EMBL/GenBank/DDBJ databases">
        <authorList>
            <person name="Richard D."/>
        </authorList>
    </citation>
    <scope>NUCLEOTIDE SEQUENCE</scope>
    <source>
        <strain evidence="6">JP541</strain>
    </source>
</reference>
<proteinExistence type="predicted"/>
<gene>
    <name evidence="6" type="ORF">GUH15_06575</name>
</gene>
<evidence type="ECO:0000256" key="1">
    <source>
        <dbReference type="ARBA" id="ARBA00004141"/>
    </source>
</evidence>
<comment type="caution">
    <text evidence="6">The sequence shown here is derived from an EMBL/GenBank/DDBJ whole genome shotgun (WGS) entry which is preliminary data.</text>
</comment>
<evidence type="ECO:0000256" key="5">
    <source>
        <dbReference type="SAM" id="Phobius"/>
    </source>
</evidence>
<dbReference type="EMBL" id="JAABFR010000340">
    <property type="protein sequence ID" value="MBD4335730.1"/>
    <property type="molecule type" value="Genomic_DNA"/>
</dbReference>
<dbReference type="Proteomes" id="UP000653002">
    <property type="component" value="Unassembled WGS sequence"/>
</dbReference>